<dbReference type="Pfam" id="PF01856">
    <property type="entry name" value="HP_OMP"/>
    <property type="match status" value="1"/>
</dbReference>
<dbReference type="InterPro" id="IPR002718">
    <property type="entry name" value="OMP_Helicobacter"/>
</dbReference>
<evidence type="ECO:0008006" key="4">
    <source>
        <dbReference type="Google" id="ProtNLM"/>
    </source>
</evidence>
<dbReference type="Proteomes" id="UP000257045">
    <property type="component" value="Unassembled WGS sequence"/>
</dbReference>
<dbReference type="OrthoDB" id="5325786at2"/>
<name>A0A3D8J2R4_9HELI</name>
<feature type="chain" id="PRO_5017540204" description="Outer membrane beta-barrel protein" evidence="1">
    <location>
        <begin position="22"/>
        <end position="252"/>
    </location>
</feature>
<keyword evidence="3" id="KW-1185">Reference proteome</keyword>
<comment type="caution">
    <text evidence="2">The sequence shown here is derived from an EMBL/GenBank/DDBJ whole genome shotgun (WGS) entry which is preliminary data.</text>
</comment>
<gene>
    <name evidence="2" type="ORF">CQA58_02490</name>
</gene>
<evidence type="ECO:0000313" key="2">
    <source>
        <dbReference type="EMBL" id="RDU71435.1"/>
    </source>
</evidence>
<accession>A0A3D8J2R4</accession>
<feature type="signal peptide" evidence="1">
    <location>
        <begin position="1"/>
        <end position="21"/>
    </location>
</feature>
<evidence type="ECO:0000313" key="3">
    <source>
        <dbReference type="Proteomes" id="UP000257045"/>
    </source>
</evidence>
<dbReference type="AlphaFoldDB" id="A0A3D8J2R4"/>
<dbReference type="EMBL" id="NXLV01000003">
    <property type="protein sequence ID" value="RDU71435.1"/>
    <property type="molecule type" value="Genomic_DNA"/>
</dbReference>
<protein>
    <recommendedName>
        <fullName evidence="4">Outer membrane beta-barrel protein</fullName>
    </recommendedName>
</protein>
<proteinExistence type="predicted"/>
<evidence type="ECO:0000256" key="1">
    <source>
        <dbReference type="SAM" id="SignalP"/>
    </source>
</evidence>
<organism evidence="2 3">
    <name type="scientific">Helicobacter brantae</name>
    <dbReference type="NCBI Taxonomy" id="375927"/>
    <lineage>
        <taxon>Bacteria</taxon>
        <taxon>Pseudomonadati</taxon>
        <taxon>Campylobacterota</taxon>
        <taxon>Epsilonproteobacteria</taxon>
        <taxon>Campylobacterales</taxon>
        <taxon>Helicobacteraceae</taxon>
        <taxon>Helicobacter</taxon>
    </lineage>
</organism>
<dbReference type="RefSeq" id="WP_115569147.1">
    <property type="nucleotide sequence ID" value="NZ_NXLV01000003.1"/>
</dbReference>
<reference evidence="2 3" key="1">
    <citation type="submission" date="2018-04" db="EMBL/GenBank/DDBJ databases">
        <title>Novel Campyloabacter and Helicobacter Species and Strains.</title>
        <authorList>
            <person name="Mannion A.J."/>
            <person name="Shen Z."/>
            <person name="Fox J.G."/>
        </authorList>
    </citation>
    <scope>NUCLEOTIDE SEQUENCE [LARGE SCALE GENOMIC DNA]</scope>
    <source>
        <strain evidence="2 3">MIT 04-9366</strain>
    </source>
</reference>
<keyword evidence="1" id="KW-0732">Signal</keyword>
<sequence length="252" mass="27517">MKKKLLSLAVASLVCGSVAEARFYVGVEGGYTSASGILDPLKFGESNKINFNTIPASEIKNAFKSMKRNVQNGVLEVDPYKGYSIGVNFGSEHLFLRDYLGFRWGASVGYSNMSGKYISVDNSGDIGAKIEGKYSFLDTGLSLDLMTNFYSSQSFAIGIFGGAELDYHYMLTGKYEHKIWDEEGDMKNQVPSRHSLDLSGRVGITTLIASHHRIDLTAKLPIGSITAGKASNIKLGEPLVRITFSAGYKFVF</sequence>